<dbReference type="EMBL" id="GBRH01196340">
    <property type="protein sequence ID" value="JAE01556.1"/>
    <property type="molecule type" value="Transcribed_RNA"/>
</dbReference>
<feature type="region of interest" description="Disordered" evidence="1">
    <location>
        <begin position="157"/>
        <end position="191"/>
    </location>
</feature>
<feature type="compositionally biased region" description="Basic and acidic residues" evidence="1">
    <location>
        <begin position="157"/>
        <end position="169"/>
    </location>
</feature>
<name>A0A0A9EUK8_ARUDO</name>
<proteinExistence type="predicted"/>
<sequence>MERQVEIANRARKKVSKQLVDNMVHTEHALADHSDQVTMPHATYGGEECLQQTNGSVAKHSKRQSGHLIGTRNINVEERYVEPMKPVIQEAEEQTADYISHTTQMHVGPPNDGVFWHGNKTIGSGAELSSSCDTQKWTMPTEQLISEEQEHTHAIDATQTEHIEADTRKKAPGRTSKRKKKGLMISSNNGLQLRRHKRLAPESDAVVDSGPLQIESPEQQAASPYQNLSDLPDIDGNIATLCLSPSPQLKMPQLRSTELETLHLATSRCSHPYSESHNEIIVGHDMHEIRSEVEPRLVYKGQGKTGPSKLCVPIEQELEHPSGNIRTEQDEVEMGQQTVRLTHKRTKRSLMPSSNEGFEHRRSKHLSKQSTAVTYYESAESESEEHQAASPSKIVSYSPDNDQVNDDISSSSLPQHDMPQRSSNEADNLHTTQSASSIPDMSDPESFLVITVKYTLQKLEGPLKGVLLYGLNISYIRTRLVTCMLVGRKRKDAVMVVLSASKSGPCLRV</sequence>
<protein>
    <submittedName>
        <fullName evidence="2">Uncharacterized protein</fullName>
    </submittedName>
</protein>
<feature type="compositionally biased region" description="Basic residues" evidence="1">
    <location>
        <begin position="170"/>
        <end position="182"/>
    </location>
</feature>
<feature type="compositionally biased region" description="Polar residues" evidence="1">
    <location>
        <begin position="393"/>
        <end position="439"/>
    </location>
</feature>
<organism evidence="2">
    <name type="scientific">Arundo donax</name>
    <name type="common">Giant reed</name>
    <name type="synonym">Donax arundinaceus</name>
    <dbReference type="NCBI Taxonomy" id="35708"/>
    <lineage>
        <taxon>Eukaryota</taxon>
        <taxon>Viridiplantae</taxon>
        <taxon>Streptophyta</taxon>
        <taxon>Embryophyta</taxon>
        <taxon>Tracheophyta</taxon>
        <taxon>Spermatophyta</taxon>
        <taxon>Magnoliopsida</taxon>
        <taxon>Liliopsida</taxon>
        <taxon>Poales</taxon>
        <taxon>Poaceae</taxon>
        <taxon>PACMAD clade</taxon>
        <taxon>Arundinoideae</taxon>
        <taxon>Arundineae</taxon>
        <taxon>Arundo</taxon>
    </lineage>
</organism>
<accession>A0A0A9EUK8</accession>
<feature type="region of interest" description="Disordered" evidence="1">
    <location>
        <begin position="341"/>
        <end position="440"/>
    </location>
</feature>
<reference evidence="2" key="1">
    <citation type="submission" date="2014-09" db="EMBL/GenBank/DDBJ databases">
        <authorList>
            <person name="Magalhaes I.L.F."/>
            <person name="Oliveira U."/>
            <person name="Santos F.R."/>
            <person name="Vidigal T.H.D.A."/>
            <person name="Brescovit A.D."/>
            <person name="Santos A.J."/>
        </authorList>
    </citation>
    <scope>NUCLEOTIDE SEQUENCE</scope>
    <source>
        <tissue evidence="2">Shoot tissue taken approximately 20 cm above the soil surface</tissue>
    </source>
</reference>
<evidence type="ECO:0000256" key="1">
    <source>
        <dbReference type="SAM" id="MobiDB-lite"/>
    </source>
</evidence>
<reference evidence="2" key="2">
    <citation type="journal article" date="2015" name="Data Brief">
        <title>Shoot transcriptome of the giant reed, Arundo donax.</title>
        <authorList>
            <person name="Barrero R.A."/>
            <person name="Guerrero F.D."/>
            <person name="Moolhuijzen P."/>
            <person name="Goolsby J.A."/>
            <person name="Tidwell J."/>
            <person name="Bellgard S.E."/>
            <person name="Bellgard M.I."/>
        </authorList>
    </citation>
    <scope>NUCLEOTIDE SEQUENCE</scope>
    <source>
        <tissue evidence="2">Shoot tissue taken approximately 20 cm above the soil surface</tissue>
    </source>
</reference>
<evidence type="ECO:0000313" key="2">
    <source>
        <dbReference type="EMBL" id="JAE01556.1"/>
    </source>
</evidence>
<dbReference type="AlphaFoldDB" id="A0A0A9EUK8"/>